<dbReference type="Proteomes" id="UP000032564">
    <property type="component" value="Unassembled WGS sequence"/>
</dbReference>
<evidence type="ECO:0000313" key="1">
    <source>
        <dbReference type="EMBL" id="KJF70196.1"/>
    </source>
</evidence>
<accession>A0ABR5CZF5</accession>
<gene>
    <name evidence="1" type="ORF">RP75_27750</name>
</gene>
<reference evidence="1 2" key="1">
    <citation type="submission" date="2014-12" db="EMBL/GenBank/DDBJ databases">
        <authorList>
            <person name="Kuzmanovic N."/>
            <person name="Pulawska J."/>
            <person name="Obradovic A."/>
        </authorList>
    </citation>
    <scope>NUCLEOTIDE SEQUENCE [LARGE SCALE GENOMIC DNA]</scope>
    <source>
        <strain evidence="1 2">KFB 330</strain>
    </source>
</reference>
<evidence type="ECO:0000313" key="2">
    <source>
        <dbReference type="Proteomes" id="UP000032564"/>
    </source>
</evidence>
<organism evidence="1 2">
    <name type="scientific">Agrobacterium arsenijevicii</name>
    <dbReference type="NCBI Taxonomy" id="1585697"/>
    <lineage>
        <taxon>Bacteria</taxon>
        <taxon>Pseudomonadati</taxon>
        <taxon>Pseudomonadota</taxon>
        <taxon>Alphaproteobacteria</taxon>
        <taxon>Hyphomicrobiales</taxon>
        <taxon>Rhizobiaceae</taxon>
        <taxon>Rhizobium/Agrobacterium group</taxon>
        <taxon>Agrobacterium</taxon>
    </lineage>
</organism>
<sequence length="137" mass="14505">MWVGATPTDIAAHVFADILVSACVTFANTGDGRHDLARRAISALEGIMLDKSGLNRMHHTVGGLQAFDRRDGTALDLGRQGETAQNALAIDVNGAGTALSVVAALFRSWQIGVLAKCVEQCRSYVELEVVALAIDLN</sequence>
<keyword evidence="2" id="KW-1185">Reference proteome</keyword>
<name>A0ABR5CZF5_9HYPH</name>
<protein>
    <submittedName>
        <fullName evidence="1">Uncharacterized protein</fullName>
    </submittedName>
</protein>
<proteinExistence type="predicted"/>
<comment type="caution">
    <text evidence="1">The sequence shown here is derived from an EMBL/GenBank/DDBJ whole genome shotgun (WGS) entry which is preliminary data.</text>
</comment>
<dbReference type="EMBL" id="JWIT01000043">
    <property type="protein sequence ID" value="KJF70196.1"/>
    <property type="molecule type" value="Genomic_DNA"/>
</dbReference>